<feature type="compositionally biased region" description="Basic and acidic residues" evidence="1">
    <location>
        <begin position="442"/>
        <end position="458"/>
    </location>
</feature>
<dbReference type="EMBL" id="RQTK01000115">
    <property type="protein sequence ID" value="RUS87266.1"/>
    <property type="molecule type" value="Genomic_DNA"/>
</dbReference>
<keyword evidence="4" id="KW-1185">Reference proteome</keyword>
<dbReference type="GO" id="GO:0003676">
    <property type="term" value="F:nucleic acid binding"/>
    <property type="evidence" value="ECO:0007669"/>
    <property type="project" value="InterPro"/>
</dbReference>
<feature type="domain" description="3'-5' exonuclease" evidence="2">
    <location>
        <begin position="146"/>
        <end position="342"/>
    </location>
</feature>
<evidence type="ECO:0000313" key="3">
    <source>
        <dbReference type="EMBL" id="RUS87266.1"/>
    </source>
</evidence>
<dbReference type="SUPFAM" id="SSF53098">
    <property type="entry name" value="Ribonuclease H-like"/>
    <property type="match status" value="1"/>
</dbReference>
<protein>
    <recommendedName>
        <fullName evidence="2">3'-5' exonuclease domain-containing protein</fullName>
    </recommendedName>
</protein>
<feature type="region of interest" description="Disordered" evidence="1">
    <location>
        <begin position="557"/>
        <end position="588"/>
    </location>
</feature>
<dbReference type="InterPro" id="IPR036397">
    <property type="entry name" value="RNaseH_sf"/>
</dbReference>
<dbReference type="InterPro" id="IPR012337">
    <property type="entry name" value="RNaseH-like_sf"/>
</dbReference>
<feature type="region of interest" description="Disordered" evidence="1">
    <location>
        <begin position="624"/>
        <end position="709"/>
    </location>
</feature>
<evidence type="ECO:0000259" key="2">
    <source>
        <dbReference type="SMART" id="SM00474"/>
    </source>
</evidence>
<feature type="region of interest" description="Disordered" evidence="1">
    <location>
        <begin position="85"/>
        <end position="106"/>
    </location>
</feature>
<gene>
    <name evidence="3" type="ORF">EGW08_004946</name>
</gene>
<feature type="compositionally biased region" description="Low complexity" evidence="1">
    <location>
        <begin position="630"/>
        <end position="639"/>
    </location>
</feature>
<dbReference type="PANTHER" id="PTHR46628">
    <property type="entry name" value="PIRNA BIOGENESIS PROTEIN EXD1"/>
    <property type="match status" value="1"/>
</dbReference>
<dbReference type="Pfam" id="PF01612">
    <property type="entry name" value="DNA_pol_A_exo1"/>
    <property type="match status" value="1"/>
</dbReference>
<dbReference type="GO" id="GO:0008408">
    <property type="term" value="F:3'-5' exonuclease activity"/>
    <property type="evidence" value="ECO:0007669"/>
    <property type="project" value="InterPro"/>
</dbReference>
<dbReference type="STRING" id="188477.A0A433U0C5"/>
<feature type="region of interest" description="Disordered" evidence="1">
    <location>
        <begin position="437"/>
        <end position="467"/>
    </location>
</feature>
<sequence>MELESVARSKALLQSIKLPKSCRVKITIANDVNSTFTGVLHAIDQTLGKITLKNVSTAGCKLYGPQIYYCKDILDIQVVSDVQEAQDSSPDKSKRAKQMYQQRKRAPPHLTRLRNLDDDSLILSNILRDELVDQGIGSDEDNFEDFYVHENYTLICRVCEKFYDAIEYIMNQDAVGVEVNGQKMGRDGILSLVQIATDSELIIFDILRLGDEAFKAGLQAVFESDGLMKVIHDCRFLADLLRCQHNVSMANVFDTQVANAFVYRSVNEGDWPRFVESLPGCLICYLKLPPQHVQFTQVRERCKEKDEAVWLTRPLPEKLLEAATKNTVHLLKLQEVLLVEMLAEFKAAVGIYLNYVSGTVTDVEKCRVNSHLLPIAFTYLHKFVKDQSGSSWQDPKCFSRKGFRENNVAVPSDAVIFSHDSPWHKNRYALGKNLTQNTGTQESKHAEVPAVPAEERRYSPKKCSQRHKEQILDTATRTSVAACGDNNSTDSVKDVKSLDCGKTAHTSPKRSEQILESPTLVHPKTQGVGELLKKSGLWKMSVENKEQSLLQLHNAYGQRGGTFSGQPNEKGPQPAIPQAQDLSDQEMDQAKELKRQMALLDQLHFVPANPTAVAKSCILQPKDFSKQESDSSSSLSRPSNKYNSPNLTKASRPSLESSGSDSPRSKPSNMPSLMPAGMQRSRTNKSKKRLQSPCFNTVSGPTEAGDSLPGDFSMIPTPQSLIHRKEQVLGVSSIGMGNPFSEDEGFSTPSNWMQRASLKSFAESPDGEAISDAELDLLLKSDKSQRILKLAALKPSTNVRDKILPLPCKMKSPQAGSS</sequence>
<name>A0A433U0C5_ELYCH</name>
<dbReference type="OrthoDB" id="26838at2759"/>
<accession>A0A433U0C5</accession>
<dbReference type="Gene3D" id="3.30.420.10">
    <property type="entry name" value="Ribonuclease H-like superfamily/Ribonuclease H"/>
    <property type="match status" value="1"/>
</dbReference>
<dbReference type="PANTHER" id="PTHR46628:SF1">
    <property type="entry name" value="PIRNA BIOGENESIS PROTEIN EXD1"/>
    <property type="match status" value="1"/>
</dbReference>
<dbReference type="GO" id="GO:1990923">
    <property type="term" value="C:PET complex"/>
    <property type="evidence" value="ECO:0007669"/>
    <property type="project" value="TreeGrafter"/>
</dbReference>
<reference evidence="3 4" key="1">
    <citation type="submission" date="2019-01" db="EMBL/GenBank/DDBJ databases">
        <title>A draft genome assembly of the solar-powered sea slug Elysia chlorotica.</title>
        <authorList>
            <person name="Cai H."/>
            <person name="Li Q."/>
            <person name="Fang X."/>
            <person name="Li J."/>
            <person name="Curtis N.E."/>
            <person name="Altenburger A."/>
            <person name="Shibata T."/>
            <person name="Feng M."/>
            <person name="Maeda T."/>
            <person name="Schwartz J.A."/>
            <person name="Shigenobu S."/>
            <person name="Lundholm N."/>
            <person name="Nishiyama T."/>
            <person name="Yang H."/>
            <person name="Hasebe M."/>
            <person name="Li S."/>
            <person name="Pierce S.K."/>
            <person name="Wang J."/>
        </authorList>
    </citation>
    <scope>NUCLEOTIDE SEQUENCE [LARGE SCALE GENOMIC DNA]</scope>
    <source>
        <strain evidence="3">EC2010</strain>
        <tissue evidence="3">Whole organism of an adult</tissue>
    </source>
</reference>
<feature type="compositionally biased region" description="Polar residues" evidence="1">
    <location>
        <begin position="640"/>
        <end position="656"/>
    </location>
</feature>
<proteinExistence type="predicted"/>
<dbReference type="SMART" id="SM00474">
    <property type="entry name" value="35EXOc"/>
    <property type="match status" value="1"/>
</dbReference>
<dbReference type="GO" id="GO:0034587">
    <property type="term" value="P:piRNA processing"/>
    <property type="evidence" value="ECO:0007669"/>
    <property type="project" value="TreeGrafter"/>
</dbReference>
<evidence type="ECO:0000256" key="1">
    <source>
        <dbReference type="SAM" id="MobiDB-lite"/>
    </source>
</evidence>
<feature type="compositionally biased region" description="Basic residues" evidence="1">
    <location>
        <begin position="94"/>
        <end position="106"/>
    </location>
</feature>
<dbReference type="AlphaFoldDB" id="A0A433U0C5"/>
<dbReference type="InterPro" id="IPR052144">
    <property type="entry name" value="piRNA_biogenesis_EXD1"/>
</dbReference>
<dbReference type="InterPro" id="IPR002562">
    <property type="entry name" value="3'-5'_exonuclease_dom"/>
</dbReference>
<feature type="compositionally biased region" description="Low complexity" evidence="1">
    <location>
        <begin position="657"/>
        <end position="668"/>
    </location>
</feature>
<organism evidence="3 4">
    <name type="scientific">Elysia chlorotica</name>
    <name type="common">Eastern emerald elysia</name>
    <name type="synonym">Sea slug</name>
    <dbReference type="NCBI Taxonomy" id="188477"/>
    <lineage>
        <taxon>Eukaryota</taxon>
        <taxon>Metazoa</taxon>
        <taxon>Spiralia</taxon>
        <taxon>Lophotrochozoa</taxon>
        <taxon>Mollusca</taxon>
        <taxon>Gastropoda</taxon>
        <taxon>Heterobranchia</taxon>
        <taxon>Euthyneura</taxon>
        <taxon>Panpulmonata</taxon>
        <taxon>Sacoglossa</taxon>
        <taxon>Placobranchoidea</taxon>
        <taxon>Plakobranchidae</taxon>
        <taxon>Elysia</taxon>
    </lineage>
</organism>
<evidence type="ECO:0000313" key="4">
    <source>
        <dbReference type="Proteomes" id="UP000271974"/>
    </source>
</evidence>
<dbReference type="Proteomes" id="UP000271974">
    <property type="component" value="Unassembled WGS sequence"/>
</dbReference>
<comment type="caution">
    <text evidence="3">The sequence shown here is derived from an EMBL/GenBank/DDBJ whole genome shotgun (WGS) entry which is preliminary data.</text>
</comment>